<feature type="compositionally biased region" description="Basic and acidic residues" evidence="1">
    <location>
        <begin position="791"/>
        <end position="804"/>
    </location>
</feature>
<feature type="compositionally biased region" description="Polar residues" evidence="1">
    <location>
        <begin position="386"/>
        <end position="396"/>
    </location>
</feature>
<comment type="caution">
    <text evidence="2">The sequence shown here is derived from an EMBL/GenBank/DDBJ whole genome shotgun (WGS) entry which is preliminary data.</text>
</comment>
<feature type="compositionally biased region" description="Acidic residues" evidence="1">
    <location>
        <begin position="855"/>
        <end position="873"/>
    </location>
</feature>
<feature type="compositionally biased region" description="Basic residues" evidence="1">
    <location>
        <begin position="488"/>
        <end position="499"/>
    </location>
</feature>
<feature type="region of interest" description="Disordered" evidence="1">
    <location>
        <begin position="1053"/>
        <end position="1091"/>
    </location>
</feature>
<feature type="region of interest" description="Disordered" evidence="1">
    <location>
        <begin position="460"/>
        <end position="513"/>
    </location>
</feature>
<feature type="compositionally biased region" description="Basic and acidic residues" evidence="1">
    <location>
        <begin position="930"/>
        <end position="946"/>
    </location>
</feature>
<feature type="compositionally biased region" description="Basic and acidic residues" evidence="1">
    <location>
        <begin position="11"/>
        <end position="20"/>
    </location>
</feature>
<organism evidence="2 3">
    <name type="scientific">Mycena maculata</name>
    <dbReference type="NCBI Taxonomy" id="230809"/>
    <lineage>
        <taxon>Eukaryota</taxon>
        <taxon>Fungi</taxon>
        <taxon>Dikarya</taxon>
        <taxon>Basidiomycota</taxon>
        <taxon>Agaricomycotina</taxon>
        <taxon>Agaricomycetes</taxon>
        <taxon>Agaricomycetidae</taxon>
        <taxon>Agaricales</taxon>
        <taxon>Marasmiineae</taxon>
        <taxon>Mycenaceae</taxon>
        <taxon>Mycena</taxon>
    </lineage>
</organism>
<feature type="region of interest" description="Disordered" evidence="1">
    <location>
        <begin position="1"/>
        <end position="338"/>
    </location>
</feature>
<evidence type="ECO:0000313" key="2">
    <source>
        <dbReference type="EMBL" id="KAJ7781925.1"/>
    </source>
</evidence>
<keyword evidence="3" id="KW-1185">Reference proteome</keyword>
<feature type="region of interest" description="Disordered" evidence="1">
    <location>
        <begin position="753"/>
        <end position="804"/>
    </location>
</feature>
<dbReference type="AlphaFoldDB" id="A0AAD7KB24"/>
<feature type="region of interest" description="Disordered" evidence="1">
    <location>
        <begin position="572"/>
        <end position="618"/>
    </location>
</feature>
<protein>
    <submittedName>
        <fullName evidence="2">Uncharacterized protein</fullName>
    </submittedName>
</protein>
<dbReference type="Proteomes" id="UP001215280">
    <property type="component" value="Unassembled WGS sequence"/>
</dbReference>
<dbReference type="EMBL" id="JARJLG010000004">
    <property type="protein sequence ID" value="KAJ7781925.1"/>
    <property type="molecule type" value="Genomic_DNA"/>
</dbReference>
<feature type="compositionally biased region" description="Low complexity" evidence="1">
    <location>
        <begin position="24"/>
        <end position="80"/>
    </location>
</feature>
<sequence length="1104" mass="116873">MNVASLLQDSPSDRRERPAKTDPSNSSSASGSSGPLRWPQSQNQSQAPQSQSQSQSQSQGKPPQQQQGQQAWPTQPGYAHAHPHGHVPPGFRDNREREREREAYPARPSSGQPPPPHPGVYRGGPPPHYPSPPPGSAGGQGERAGDARGQGYSDPSPMYAPMAMPMGALRQPGPGPPPPPGREYAYPPHPREQSHPSLGWPPPPQSQQSQAQSQSQQQQGPQSQSQQQGGVGSQGQRTFQGQFHTSFVPVREASPGPGPPPSHPSHRKSASNPNVPGNPNSARRLDAWEEWEHGAPPHHGHPQAYAPGRDPQGRELRDGRDARELGRDGREVLGRDVGMGMALGREAAKDTGPPERVFRARAEVRLGTWVWPASPFPHFFADGESPASSSAGTTTKAEAPANKPVSPTTGAPADAVDGKGTDDELLALDTRVTLLLPAAHLPAGRPTAAPRVWGGGLPGAGVGLADRPPHAHPYPAGHGPPPASHPSHPSHSHHSHAHAHSQSQSQFHSHVNANQPPERRRLYTDDSEPLGAAVHAGRVRWSQVARARREGRDVGLDLRVVRVLGASGTVTRGWGGGGGREVRGRKEGMKDALKDAGKDAKDLKEKEAGKEGGKDTAGAGATEAIGRFVGGWGARCGRTWGELLAANPAASPSPSPFKDKEVTLDADEVPIKLENGYHALAREDEGDDPTDDGRSLLSGGWGAGHDGSAFEVVRVWVGEKNAAHALTRSNRAQRLAEYSARRAALLSLSPSSASYFSTPRGRKRRRAPSSPPPASANGTALRAIDEDDSMDGCRKREWEREREEGADRELVRGRTVLCGFGGAGKLGFKYDEDGGAVVRGVLFPPPAPAVVEAATGEEADERGEDGEGGEEEEERARKRRRVSGLEEVIAAAAMEVDQEAEGVDVPAGTNAGEGEDALVGSLVDPGGEQEAEKGEGEEDKDGKEEVDATPTKRTGDVDADADATPKKSDPSKAAPVEQSSTKPKEKEKRRDVLLETAEGVLVFSPAEGSGEDGESEEGRWDVWSAEAEKQTLLHRALGAGEVEFGAEGVRFRAAPPSAPVDAGKEGGETEEGDKMDSGAGAPEEKGKDAEGWGPRVGVVLWRYA</sequence>
<feature type="compositionally biased region" description="Pro residues" evidence="1">
    <location>
        <begin position="111"/>
        <end position="135"/>
    </location>
</feature>
<gene>
    <name evidence="2" type="ORF">DFH07DRAFT_1055458</name>
</gene>
<feature type="region of interest" description="Disordered" evidence="1">
    <location>
        <begin position="853"/>
        <end position="1019"/>
    </location>
</feature>
<feature type="compositionally biased region" description="Polar residues" evidence="1">
    <location>
        <begin position="270"/>
        <end position="281"/>
    </location>
</feature>
<feature type="compositionally biased region" description="Basic and acidic residues" evidence="1">
    <location>
        <begin position="311"/>
        <end position="334"/>
    </location>
</feature>
<feature type="compositionally biased region" description="Low complexity" evidence="1">
    <location>
        <begin position="155"/>
        <end position="168"/>
    </location>
</feature>
<evidence type="ECO:0000256" key="1">
    <source>
        <dbReference type="SAM" id="MobiDB-lite"/>
    </source>
</evidence>
<feature type="compositionally biased region" description="Low complexity" evidence="1">
    <location>
        <begin position="500"/>
        <end position="510"/>
    </location>
</feature>
<feature type="compositionally biased region" description="Low complexity" evidence="1">
    <location>
        <begin position="206"/>
        <end position="228"/>
    </location>
</feature>
<reference evidence="2" key="1">
    <citation type="submission" date="2023-03" db="EMBL/GenBank/DDBJ databases">
        <title>Massive genome expansion in bonnet fungi (Mycena s.s.) driven by repeated elements and novel gene families across ecological guilds.</title>
        <authorList>
            <consortium name="Lawrence Berkeley National Laboratory"/>
            <person name="Harder C.B."/>
            <person name="Miyauchi S."/>
            <person name="Viragh M."/>
            <person name="Kuo A."/>
            <person name="Thoen E."/>
            <person name="Andreopoulos B."/>
            <person name="Lu D."/>
            <person name="Skrede I."/>
            <person name="Drula E."/>
            <person name="Henrissat B."/>
            <person name="Morin E."/>
            <person name="Kohler A."/>
            <person name="Barry K."/>
            <person name="LaButti K."/>
            <person name="Morin E."/>
            <person name="Salamov A."/>
            <person name="Lipzen A."/>
            <person name="Mereny Z."/>
            <person name="Hegedus B."/>
            <person name="Baldrian P."/>
            <person name="Stursova M."/>
            <person name="Weitz H."/>
            <person name="Taylor A."/>
            <person name="Grigoriev I.V."/>
            <person name="Nagy L.G."/>
            <person name="Martin F."/>
            <person name="Kauserud H."/>
        </authorList>
    </citation>
    <scope>NUCLEOTIDE SEQUENCE</scope>
    <source>
        <strain evidence="2">CBHHK188m</strain>
    </source>
</reference>
<feature type="compositionally biased region" description="Basic and acidic residues" evidence="1">
    <location>
        <begin position="982"/>
        <end position="993"/>
    </location>
</feature>
<evidence type="ECO:0000313" key="3">
    <source>
        <dbReference type="Proteomes" id="UP001215280"/>
    </source>
</evidence>
<feature type="compositionally biased region" description="Basic and acidic residues" evidence="1">
    <location>
        <begin position="283"/>
        <end position="295"/>
    </location>
</feature>
<feature type="compositionally biased region" description="Basic and acidic residues" evidence="1">
    <location>
        <begin position="1062"/>
        <end position="1090"/>
    </location>
</feature>
<proteinExistence type="predicted"/>
<name>A0AAD7KB24_9AGAR</name>
<feature type="compositionally biased region" description="Basic and acidic residues" evidence="1">
    <location>
        <begin position="92"/>
        <end position="104"/>
    </location>
</feature>
<feature type="region of interest" description="Disordered" evidence="1">
    <location>
        <begin position="382"/>
        <end position="420"/>
    </location>
</feature>
<feature type="compositionally biased region" description="Polar residues" evidence="1">
    <location>
        <begin position="1"/>
        <end position="10"/>
    </location>
</feature>
<accession>A0AAD7KB24</accession>
<feature type="compositionally biased region" description="Basic and acidic residues" evidence="1">
    <location>
        <begin position="580"/>
        <end position="614"/>
    </location>
</feature>